<keyword evidence="3" id="KW-1185">Reference proteome</keyword>
<name>A0A1C3REG5_9PROT</name>
<evidence type="ECO:0000313" key="2">
    <source>
        <dbReference type="EMBL" id="SCA55659.1"/>
    </source>
</evidence>
<dbReference type="STRING" id="1867952.MTBPR1_110098"/>
<protein>
    <recommendedName>
        <fullName evidence="4">EAL domain-containing protein</fullName>
    </recommendedName>
</protein>
<organism evidence="2 3">
    <name type="scientific">Candidatus Terasakiella magnetica</name>
    <dbReference type="NCBI Taxonomy" id="1867952"/>
    <lineage>
        <taxon>Bacteria</taxon>
        <taxon>Pseudomonadati</taxon>
        <taxon>Pseudomonadota</taxon>
        <taxon>Alphaproteobacteria</taxon>
        <taxon>Rhodospirillales</taxon>
        <taxon>Terasakiellaceae</taxon>
        <taxon>Terasakiella</taxon>
    </lineage>
</organism>
<feature type="compositionally biased region" description="Basic and acidic residues" evidence="1">
    <location>
        <begin position="245"/>
        <end position="284"/>
    </location>
</feature>
<dbReference type="AlphaFoldDB" id="A0A1C3REG5"/>
<evidence type="ECO:0000256" key="1">
    <source>
        <dbReference type="SAM" id="MobiDB-lite"/>
    </source>
</evidence>
<dbReference type="EMBL" id="FLYE01000003">
    <property type="protein sequence ID" value="SCA55659.1"/>
    <property type="molecule type" value="Genomic_DNA"/>
</dbReference>
<evidence type="ECO:0008006" key="4">
    <source>
        <dbReference type="Google" id="ProtNLM"/>
    </source>
</evidence>
<evidence type="ECO:0000313" key="3">
    <source>
        <dbReference type="Proteomes" id="UP000231658"/>
    </source>
</evidence>
<accession>A0A1C3REG5</accession>
<dbReference type="RefSeq" id="WP_069186371.1">
    <property type="nucleotide sequence ID" value="NZ_FLYE01000003.1"/>
</dbReference>
<gene>
    <name evidence="2" type="ORF">MTBPR1_110098</name>
</gene>
<feature type="compositionally biased region" description="Polar residues" evidence="1">
    <location>
        <begin position="308"/>
        <end position="318"/>
    </location>
</feature>
<dbReference type="OrthoDB" id="8436846at2"/>
<reference evidence="2 3" key="1">
    <citation type="submission" date="2016-07" db="EMBL/GenBank/DDBJ databases">
        <authorList>
            <person name="Lefevre C.T."/>
        </authorList>
    </citation>
    <scope>NUCLEOTIDE SEQUENCE [LARGE SCALE GENOMIC DNA]</scope>
    <source>
        <strain evidence="2">PR1</strain>
    </source>
</reference>
<sequence length="566" mass="63788">MTSFFQSIIDRIFGSNETEEEMPDDGGLAEFAKNLAKQLEEEEKFGKKPSVKAEDVLHVQQGKHGMRAYLLDTSDFSKAIVKELRASVAPVCEGILKTRCGDKGTGYMHVDAFYAFHIDHGDPVEEYNAAITIIDEIGRSLLGDRYLTGEKRVQVPIAEVMPEDIINKNGRFNVKKAKKAIKLVRETKTHGPAQVDVKKSEVTAAQGSKDWVQNEVVKIEKDQGEWEEQVLKKKEKEQKEWQVLEHQKKEEEDKKQWESIEHKPKQKEEKQWEPLEKESPEKTTEQSWLSPTPESPKEVPGVKKKTPPAQTKSKITVQPTTLRQLGTIALAFRPSWQTKNQTINSYAGYIYRQNEGSTFQGEDIYPLDGNEKAITRIDKAVAKQAALHLEQVTKLDGKRIILPFHISSLRLKAQRSPLKALRTLNDKQRQSIWIEIIGITPATSPSQLIEAIKNQQDSFSHFGIRCDLVDISPSLIKEAQSQAEFLSADLASSNLQTHDLDRELANLNKIATSYKMDICTWGLRSKTELQLALQEGSGFINGPALAKDMPKPGKVIPVPVEKLLGH</sequence>
<proteinExistence type="predicted"/>
<dbReference type="Proteomes" id="UP000231658">
    <property type="component" value="Unassembled WGS sequence"/>
</dbReference>
<feature type="region of interest" description="Disordered" evidence="1">
    <location>
        <begin position="245"/>
        <end position="318"/>
    </location>
</feature>